<dbReference type="Pfam" id="PF00665">
    <property type="entry name" value="rve"/>
    <property type="match status" value="1"/>
</dbReference>
<keyword evidence="9" id="KW-0229">DNA integration</keyword>
<dbReference type="Proteomes" id="UP000765509">
    <property type="component" value="Unassembled WGS sequence"/>
</dbReference>
<dbReference type="EMBL" id="AVOT02038650">
    <property type="protein sequence ID" value="MBW0533565.1"/>
    <property type="molecule type" value="Genomic_DNA"/>
</dbReference>
<dbReference type="GO" id="GO:0016787">
    <property type="term" value="F:hydrolase activity"/>
    <property type="evidence" value="ECO:0007669"/>
    <property type="project" value="UniProtKB-KW"/>
</dbReference>
<dbReference type="OrthoDB" id="7691805at2759"/>
<keyword evidence="11" id="KW-0239">DNA-directed DNA polymerase</keyword>
<dbReference type="InterPro" id="IPR036397">
    <property type="entry name" value="RNaseH_sf"/>
</dbReference>
<evidence type="ECO:0000256" key="7">
    <source>
        <dbReference type="ARBA" id="ARBA00022842"/>
    </source>
</evidence>
<dbReference type="GO" id="GO:0003887">
    <property type="term" value="F:DNA-directed DNA polymerase activity"/>
    <property type="evidence" value="ECO:0007669"/>
    <property type="project" value="UniProtKB-KW"/>
</dbReference>
<dbReference type="GO" id="GO:0006310">
    <property type="term" value="P:DNA recombination"/>
    <property type="evidence" value="ECO:0007669"/>
    <property type="project" value="UniProtKB-KW"/>
</dbReference>
<evidence type="ECO:0000256" key="3">
    <source>
        <dbReference type="ARBA" id="ARBA00022722"/>
    </source>
</evidence>
<dbReference type="PROSITE" id="PS50994">
    <property type="entry name" value="INTEGRASE"/>
    <property type="match status" value="1"/>
</dbReference>
<keyword evidence="8" id="KW-0694">RNA-binding</keyword>
<evidence type="ECO:0000256" key="5">
    <source>
        <dbReference type="ARBA" id="ARBA00022759"/>
    </source>
</evidence>
<keyword evidence="6" id="KW-0378">Hydrolase</keyword>
<dbReference type="GO" id="GO:0005634">
    <property type="term" value="C:nucleus"/>
    <property type="evidence" value="ECO:0007669"/>
    <property type="project" value="UniProtKB-ARBA"/>
</dbReference>
<protein>
    <recommendedName>
        <fullName evidence="15">Integrase catalytic domain-containing protein</fullName>
    </recommendedName>
</protein>
<keyword evidence="17" id="KW-1185">Reference proteome</keyword>
<dbReference type="AlphaFoldDB" id="A0A9Q3F264"/>
<sequence length="184" mass="20935">MTHLPLKVQFSKTTEPLDCLHMDLVGPISPSSISGHCYILNMIDQHPSYKITCFLKNKSDTYEEFVKQQKLIENTQQQKIKKMVTEGGGEFLNQQFKDLEEQHGFTHIIAPPYSPEHNGIAERANRTILDKAQCLLLSSCLANQYWAEAVSTATYLTNILPTPSKKNLSPYLLWTKLSPKIKKI</sequence>
<comment type="catalytic activity">
    <reaction evidence="14">
        <text>DNA(n) + a 2'-deoxyribonucleoside 5'-triphosphate = DNA(n+1) + diphosphate</text>
        <dbReference type="Rhea" id="RHEA:22508"/>
        <dbReference type="Rhea" id="RHEA-COMP:17339"/>
        <dbReference type="Rhea" id="RHEA-COMP:17340"/>
        <dbReference type="ChEBI" id="CHEBI:33019"/>
        <dbReference type="ChEBI" id="CHEBI:61560"/>
        <dbReference type="ChEBI" id="CHEBI:173112"/>
        <dbReference type="EC" id="2.7.7.7"/>
    </reaction>
</comment>
<dbReference type="PANTHER" id="PTHR42648:SF11">
    <property type="entry name" value="TRANSPOSON TY4-P GAG-POL POLYPROTEIN"/>
    <property type="match status" value="1"/>
</dbReference>
<evidence type="ECO:0000256" key="14">
    <source>
        <dbReference type="ARBA" id="ARBA00049244"/>
    </source>
</evidence>
<evidence type="ECO:0000256" key="11">
    <source>
        <dbReference type="ARBA" id="ARBA00022932"/>
    </source>
</evidence>
<keyword evidence="12" id="KW-0233">DNA recombination</keyword>
<evidence type="ECO:0000256" key="1">
    <source>
        <dbReference type="ARBA" id="ARBA00022578"/>
    </source>
</evidence>
<dbReference type="Gene3D" id="3.30.420.10">
    <property type="entry name" value="Ribonuclease H-like superfamily/Ribonuclease H"/>
    <property type="match status" value="1"/>
</dbReference>
<dbReference type="InterPro" id="IPR001584">
    <property type="entry name" value="Integrase_cat-core"/>
</dbReference>
<dbReference type="SUPFAM" id="SSF53098">
    <property type="entry name" value="Ribonuclease H-like"/>
    <property type="match status" value="1"/>
</dbReference>
<dbReference type="GO" id="GO:0032196">
    <property type="term" value="P:transposition"/>
    <property type="evidence" value="ECO:0007669"/>
    <property type="project" value="UniProtKB-KW"/>
</dbReference>
<proteinExistence type="predicted"/>
<dbReference type="GO" id="GO:0046872">
    <property type="term" value="F:metal ion binding"/>
    <property type="evidence" value="ECO:0007669"/>
    <property type="project" value="UniProtKB-KW"/>
</dbReference>
<dbReference type="GO" id="GO:0003723">
    <property type="term" value="F:RNA binding"/>
    <property type="evidence" value="ECO:0007669"/>
    <property type="project" value="UniProtKB-KW"/>
</dbReference>
<evidence type="ECO:0000256" key="10">
    <source>
        <dbReference type="ARBA" id="ARBA00022918"/>
    </source>
</evidence>
<evidence type="ECO:0000256" key="6">
    <source>
        <dbReference type="ARBA" id="ARBA00022801"/>
    </source>
</evidence>
<keyword evidence="5" id="KW-0255">Endonuclease</keyword>
<keyword evidence="2" id="KW-0548">Nucleotidyltransferase</keyword>
<dbReference type="GO" id="GO:0003964">
    <property type="term" value="F:RNA-directed DNA polymerase activity"/>
    <property type="evidence" value="ECO:0007669"/>
    <property type="project" value="UniProtKB-KW"/>
</dbReference>
<dbReference type="PANTHER" id="PTHR42648">
    <property type="entry name" value="TRANSPOSASE, PUTATIVE-RELATED"/>
    <property type="match status" value="1"/>
</dbReference>
<evidence type="ECO:0000313" key="17">
    <source>
        <dbReference type="Proteomes" id="UP000765509"/>
    </source>
</evidence>
<comment type="catalytic activity">
    <reaction evidence="13">
        <text>DNA(n) + a 2'-deoxyribonucleoside 5'-triphosphate = DNA(n+1) + diphosphate</text>
        <dbReference type="Rhea" id="RHEA:22508"/>
        <dbReference type="Rhea" id="RHEA-COMP:17339"/>
        <dbReference type="Rhea" id="RHEA-COMP:17340"/>
        <dbReference type="ChEBI" id="CHEBI:33019"/>
        <dbReference type="ChEBI" id="CHEBI:61560"/>
        <dbReference type="ChEBI" id="CHEBI:173112"/>
        <dbReference type="EC" id="2.7.7.49"/>
    </reaction>
</comment>
<evidence type="ECO:0000256" key="12">
    <source>
        <dbReference type="ARBA" id="ARBA00023172"/>
    </source>
</evidence>
<comment type="caution">
    <text evidence="16">The sequence shown here is derived from an EMBL/GenBank/DDBJ whole genome shotgun (WGS) entry which is preliminary data.</text>
</comment>
<accession>A0A9Q3F264</accession>
<evidence type="ECO:0000256" key="13">
    <source>
        <dbReference type="ARBA" id="ARBA00048173"/>
    </source>
</evidence>
<keyword evidence="1" id="KW-0815">Transposition</keyword>
<evidence type="ECO:0000256" key="8">
    <source>
        <dbReference type="ARBA" id="ARBA00022884"/>
    </source>
</evidence>
<dbReference type="InterPro" id="IPR012337">
    <property type="entry name" value="RNaseH-like_sf"/>
</dbReference>
<dbReference type="GO" id="GO:0004519">
    <property type="term" value="F:endonuclease activity"/>
    <property type="evidence" value="ECO:0007669"/>
    <property type="project" value="UniProtKB-KW"/>
</dbReference>
<organism evidence="16 17">
    <name type="scientific">Austropuccinia psidii MF-1</name>
    <dbReference type="NCBI Taxonomy" id="1389203"/>
    <lineage>
        <taxon>Eukaryota</taxon>
        <taxon>Fungi</taxon>
        <taxon>Dikarya</taxon>
        <taxon>Basidiomycota</taxon>
        <taxon>Pucciniomycotina</taxon>
        <taxon>Pucciniomycetes</taxon>
        <taxon>Pucciniales</taxon>
        <taxon>Sphaerophragmiaceae</taxon>
        <taxon>Austropuccinia</taxon>
    </lineage>
</organism>
<evidence type="ECO:0000256" key="9">
    <source>
        <dbReference type="ARBA" id="ARBA00022908"/>
    </source>
</evidence>
<evidence type="ECO:0000256" key="2">
    <source>
        <dbReference type="ARBA" id="ARBA00022695"/>
    </source>
</evidence>
<name>A0A9Q3F264_9BASI</name>
<keyword evidence="4" id="KW-0479">Metal-binding</keyword>
<keyword evidence="11" id="KW-0808">Transferase</keyword>
<reference evidence="16" key="1">
    <citation type="submission" date="2021-03" db="EMBL/GenBank/DDBJ databases">
        <title>Draft genome sequence of rust myrtle Austropuccinia psidii MF-1, a brazilian biotype.</title>
        <authorList>
            <person name="Quecine M.C."/>
            <person name="Pachon D.M.R."/>
            <person name="Bonatelli M.L."/>
            <person name="Correr F.H."/>
            <person name="Franceschini L.M."/>
            <person name="Leite T.F."/>
            <person name="Margarido G.R.A."/>
            <person name="Almeida C.A."/>
            <person name="Ferrarezi J.A."/>
            <person name="Labate C.A."/>
        </authorList>
    </citation>
    <scope>NUCLEOTIDE SEQUENCE</scope>
    <source>
        <strain evidence="16">MF-1</strain>
    </source>
</reference>
<dbReference type="GO" id="GO:0015074">
    <property type="term" value="P:DNA integration"/>
    <property type="evidence" value="ECO:0007669"/>
    <property type="project" value="UniProtKB-KW"/>
</dbReference>
<evidence type="ECO:0000313" key="16">
    <source>
        <dbReference type="EMBL" id="MBW0533565.1"/>
    </source>
</evidence>
<dbReference type="InterPro" id="IPR039537">
    <property type="entry name" value="Retrotran_Ty1/copia-like"/>
</dbReference>
<keyword evidence="10" id="KW-0695">RNA-directed DNA polymerase</keyword>
<evidence type="ECO:0000256" key="4">
    <source>
        <dbReference type="ARBA" id="ARBA00022723"/>
    </source>
</evidence>
<evidence type="ECO:0000259" key="15">
    <source>
        <dbReference type="PROSITE" id="PS50994"/>
    </source>
</evidence>
<gene>
    <name evidence="16" type="ORF">O181_073280</name>
</gene>
<keyword evidence="7" id="KW-0460">Magnesium</keyword>
<keyword evidence="3" id="KW-0540">Nuclease</keyword>
<feature type="domain" description="Integrase catalytic" evidence="15">
    <location>
        <begin position="12"/>
        <end position="178"/>
    </location>
</feature>